<evidence type="ECO:0000256" key="6">
    <source>
        <dbReference type="ARBA" id="ARBA00022763"/>
    </source>
</evidence>
<dbReference type="InterPro" id="IPR029119">
    <property type="entry name" value="MutY_C"/>
</dbReference>
<evidence type="ECO:0000256" key="15">
    <source>
        <dbReference type="ARBA" id="ARBA00041979"/>
    </source>
</evidence>
<keyword evidence="19" id="KW-1185">Reference proteome</keyword>
<evidence type="ECO:0000256" key="11">
    <source>
        <dbReference type="ARBA" id="ARBA00036904"/>
    </source>
</evidence>
<dbReference type="GO" id="GO:0035539">
    <property type="term" value="F:8-oxo-7,8-dihydrodeoxyguanosine triphosphate pyrophosphatase activity"/>
    <property type="evidence" value="ECO:0007669"/>
    <property type="project" value="UniProtKB-EC"/>
</dbReference>
<dbReference type="InterPro" id="IPR020476">
    <property type="entry name" value="Nudix_hydrolase"/>
</dbReference>
<keyword evidence="8" id="KW-0460">Magnesium</keyword>
<dbReference type="SUPFAM" id="SSF55811">
    <property type="entry name" value="Nudix"/>
    <property type="match status" value="1"/>
</dbReference>
<gene>
    <name evidence="18" type="ORF">EV666_10191</name>
</gene>
<proteinExistence type="inferred from homology"/>
<protein>
    <recommendedName>
        <fullName evidence="13">8-oxo-dGTP diphosphatase</fullName>
        <ecNumber evidence="12">3.6.1.55</ecNumber>
    </recommendedName>
    <alternativeName>
        <fullName evidence="16">7,8-dihydro-8-oxoguanine-triphosphatase</fullName>
    </alternativeName>
    <alternativeName>
        <fullName evidence="15">Mutator protein MutT</fullName>
    </alternativeName>
    <alternativeName>
        <fullName evidence="14">dGTP pyrophosphohydrolase</fullName>
    </alternativeName>
</protein>
<evidence type="ECO:0000313" key="18">
    <source>
        <dbReference type="EMBL" id="TCO15843.1"/>
    </source>
</evidence>
<dbReference type="InterPro" id="IPR047127">
    <property type="entry name" value="MutT-like"/>
</dbReference>
<evidence type="ECO:0000256" key="10">
    <source>
        <dbReference type="ARBA" id="ARBA00035861"/>
    </source>
</evidence>
<evidence type="ECO:0000256" key="1">
    <source>
        <dbReference type="ARBA" id="ARBA00001946"/>
    </source>
</evidence>
<dbReference type="InterPro" id="IPR020084">
    <property type="entry name" value="NUDIX_hydrolase_CS"/>
</dbReference>
<keyword evidence="3" id="KW-0515">Mutator protein</keyword>
<dbReference type="EC" id="3.6.1.55" evidence="12"/>
<comment type="cofactor">
    <cofactor evidence="1">
        <name>Mg(2+)</name>
        <dbReference type="ChEBI" id="CHEBI:18420"/>
    </cofactor>
</comment>
<evidence type="ECO:0000313" key="19">
    <source>
        <dbReference type="Proteomes" id="UP000294881"/>
    </source>
</evidence>
<dbReference type="InterPro" id="IPR015797">
    <property type="entry name" value="NUDIX_hydrolase-like_dom_sf"/>
</dbReference>
<feature type="domain" description="Nudix hydrolase" evidence="17">
    <location>
        <begin position="18"/>
        <end position="146"/>
    </location>
</feature>
<dbReference type="InterPro" id="IPR000086">
    <property type="entry name" value="NUDIX_hydrolase_dom"/>
</dbReference>
<evidence type="ECO:0000256" key="14">
    <source>
        <dbReference type="ARBA" id="ARBA00041592"/>
    </source>
</evidence>
<dbReference type="AlphaFoldDB" id="A0A4R2H086"/>
<dbReference type="PANTHER" id="PTHR47707:SF1">
    <property type="entry name" value="NUDIX HYDROLASE FAMILY PROTEIN"/>
    <property type="match status" value="1"/>
</dbReference>
<evidence type="ECO:0000256" key="4">
    <source>
        <dbReference type="ARBA" id="ARBA00022705"/>
    </source>
</evidence>
<comment type="similarity">
    <text evidence="2">Belongs to the Nudix hydrolase family.</text>
</comment>
<dbReference type="EMBL" id="SLWL01000001">
    <property type="protein sequence ID" value="TCO15843.1"/>
    <property type="molecule type" value="Genomic_DNA"/>
</dbReference>
<keyword evidence="6" id="KW-0227">DNA damage</keyword>
<accession>A0A4R2H086</accession>
<dbReference type="FunFam" id="3.90.79.10:FF:000014">
    <property type="entry name" value="8-oxo-dGTP diphosphatase MutT"/>
    <property type="match status" value="1"/>
</dbReference>
<name>A0A4R2H086_9HYPH</name>
<organism evidence="18 19">
    <name type="scientific">Camelimonas lactis</name>
    <dbReference type="NCBI Taxonomy" id="659006"/>
    <lineage>
        <taxon>Bacteria</taxon>
        <taxon>Pseudomonadati</taxon>
        <taxon>Pseudomonadota</taxon>
        <taxon>Alphaproteobacteria</taxon>
        <taxon>Hyphomicrobiales</taxon>
        <taxon>Chelatococcaceae</taxon>
        <taxon>Camelimonas</taxon>
    </lineage>
</organism>
<dbReference type="GO" id="GO:0006281">
    <property type="term" value="P:DNA repair"/>
    <property type="evidence" value="ECO:0007669"/>
    <property type="project" value="UniProtKB-KW"/>
</dbReference>
<evidence type="ECO:0000256" key="9">
    <source>
        <dbReference type="ARBA" id="ARBA00023204"/>
    </source>
</evidence>
<comment type="catalytic activity">
    <reaction evidence="10">
        <text>8-oxo-dGTP + H2O = 8-oxo-dGMP + diphosphate + H(+)</text>
        <dbReference type="Rhea" id="RHEA:31575"/>
        <dbReference type="ChEBI" id="CHEBI:15377"/>
        <dbReference type="ChEBI" id="CHEBI:15378"/>
        <dbReference type="ChEBI" id="CHEBI:33019"/>
        <dbReference type="ChEBI" id="CHEBI:63224"/>
        <dbReference type="ChEBI" id="CHEBI:77896"/>
        <dbReference type="EC" id="3.6.1.55"/>
    </reaction>
</comment>
<dbReference type="GO" id="GO:0046872">
    <property type="term" value="F:metal ion binding"/>
    <property type="evidence" value="ECO:0007669"/>
    <property type="project" value="UniProtKB-KW"/>
</dbReference>
<dbReference type="GO" id="GO:0044716">
    <property type="term" value="F:8-oxo-GDP phosphatase activity"/>
    <property type="evidence" value="ECO:0007669"/>
    <property type="project" value="TreeGrafter"/>
</dbReference>
<comment type="caution">
    <text evidence="18">The sequence shown here is derived from an EMBL/GenBank/DDBJ whole genome shotgun (WGS) entry which is preliminary data.</text>
</comment>
<dbReference type="GO" id="GO:0044715">
    <property type="term" value="F:8-oxo-dGDP phosphatase activity"/>
    <property type="evidence" value="ECO:0007669"/>
    <property type="project" value="TreeGrafter"/>
</dbReference>
<dbReference type="GO" id="GO:0006260">
    <property type="term" value="P:DNA replication"/>
    <property type="evidence" value="ECO:0007669"/>
    <property type="project" value="UniProtKB-KW"/>
</dbReference>
<dbReference type="Gene3D" id="3.90.79.10">
    <property type="entry name" value="Nucleoside Triphosphate Pyrophosphohydrolase"/>
    <property type="match status" value="1"/>
</dbReference>
<evidence type="ECO:0000256" key="7">
    <source>
        <dbReference type="ARBA" id="ARBA00022801"/>
    </source>
</evidence>
<evidence type="ECO:0000256" key="3">
    <source>
        <dbReference type="ARBA" id="ARBA00022457"/>
    </source>
</evidence>
<evidence type="ECO:0000256" key="8">
    <source>
        <dbReference type="ARBA" id="ARBA00022842"/>
    </source>
</evidence>
<dbReference type="Proteomes" id="UP000294881">
    <property type="component" value="Unassembled WGS sequence"/>
</dbReference>
<reference evidence="18 19" key="1">
    <citation type="submission" date="2019-03" db="EMBL/GenBank/DDBJ databases">
        <title>Genomic Encyclopedia of Type Strains, Phase IV (KMG-IV): sequencing the most valuable type-strain genomes for metagenomic binning, comparative biology and taxonomic classification.</title>
        <authorList>
            <person name="Goeker M."/>
        </authorList>
    </citation>
    <scope>NUCLEOTIDE SEQUENCE [LARGE SCALE GENOMIC DNA]</scope>
    <source>
        <strain evidence="18 19">DSM 22958</strain>
    </source>
</reference>
<keyword evidence="7" id="KW-0378">Hydrolase</keyword>
<evidence type="ECO:0000256" key="5">
    <source>
        <dbReference type="ARBA" id="ARBA00022723"/>
    </source>
</evidence>
<keyword evidence="5" id="KW-0479">Metal-binding</keyword>
<evidence type="ECO:0000259" key="17">
    <source>
        <dbReference type="PROSITE" id="PS51462"/>
    </source>
</evidence>
<dbReference type="PROSITE" id="PS00893">
    <property type="entry name" value="NUDIX_BOX"/>
    <property type="match status" value="1"/>
</dbReference>
<dbReference type="PROSITE" id="PS51462">
    <property type="entry name" value="NUDIX"/>
    <property type="match status" value="1"/>
</dbReference>
<comment type="catalytic activity">
    <reaction evidence="11">
        <text>8-oxo-GTP + H2O = 8-oxo-GMP + diphosphate + H(+)</text>
        <dbReference type="Rhea" id="RHEA:67616"/>
        <dbReference type="ChEBI" id="CHEBI:15377"/>
        <dbReference type="ChEBI" id="CHEBI:15378"/>
        <dbReference type="ChEBI" id="CHEBI:33019"/>
        <dbReference type="ChEBI" id="CHEBI:143553"/>
        <dbReference type="ChEBI" id="CHEBI:145694"/>
    </reaction>
</comment>
<dbReference type="PANTHER" id="PTHR47707">
    <property type="entry name" value="8-OXO-DGTP DIPHOSPHATASE"/>
    <property type="match status" value="1"/>
</dbReference>
<evidence type="ECO:0000256" key="2">
    <source>
        <dbReference type="ARBA" id="ARBA00005582"/>
    </source>
</evidence>
<dbReference type="Pfam" id="PF14815">
    <property type="entry name" value="NUDIX_4"/>
    <property type="match status" value="1"/>
</dbReference>
<sequence>MSDVAPQSLPPAAPKPLRMVLVVACALLDADGRVLIAKRPEGKALAGLWEFPGGKLEAGERPEAALIRELHEELGITVKEACLAPLTFASHAYDDFHLLMPLYVCRRWDGFVSAREGQELKWVAPARLRDYPMPPADEPLIPHLIALQA</sequence>
<dbReference type="CDD" id="cd03425">
    <property type="entry name" value="NUDIX_MutT_NudA_like"/>
    <property type="match status" value="1"/>
</dbReference>
<dbReference type="GO" id="GO:0008413">
    <property type="term" value="F:8-oxo-7,8-dihydroguanosine triphosphate pyrophosphatase activity"/>
    <property type="evidence" value="ECO:0007669"/>
    <property type="project" value="TreeGrafter"/>
</dbReference>
<evidence type="ECO:0000256" key="16">
    <source>
        <dbReference type="ARBA" id="ARBA00042798"/>
    </source>
</evidence>
<evidence type="ECO:0000256" key="12">
    <source>
        <dbReference type="ARBA" id="ARBA00038905"/>
    </source>
</evidence>
<dbReference type="OrthoDB" id="9810648at2"/>
<keyword evidence="9" id="KW-0234">DNA repair</keyword>
<evidence type="ECO:0000256" key="13">
    <source>
        <dbReference type="ARBA" id="ARBA00040794"/>
    </source>
</evidence>
<dbReference type="RefSeq" id="WP_132001272.1">
    <property type="nucleotide sequence ID" value="NZ_JBHUNN010000002.1"/>
</dbReference>
<dbReference type="PRINTS" id="PR00502">
    <property type="entry name" value="NUDIXFAMILY"/>
</dbReference>
<keyword evidence="4" id="KW-0235">DNA replication</keyword>